<name>A0ACD5VAF0_AVESA</name>
<dbReference type="Proteomes" id="UP001732700">
    <property type="component" value="Chromosome 3A"/>
</dbReference>
<accession>A0ACD5VAF0</accession>
<proteinExistence type="predicted"/>
<keyword evidence="2" id="KW-1185">Reference proteome</keyword>
<reference evidence="1" key="1">
    <citation type="submission" date="2021-05" db="EMBL/GenBank/DDBJ databases">
        <authorList>
            <person name="Scholz U."/>
            <person name="Mascher M."/>
            <person name="Fiebig A."/>
        </authorList>
    </citation>
    <scope>NUCLEOTIDE SEQUENCE [LARGE SCALE GENOMIC DNA]</scope>
</reference>
<reference evidence="1" key="2">
    <citation type="submission" date="2025-09" db="UniProtKB">
        <authorList>
            <consortium name="EnsemblPlants"/>
        </authorList>
    </citation>
    <scope>IDENTIFICATION</scope>
</reference>
<dbReference type="EnsemblPlants" id="AVESA.00010b.r2.3AG0409010.1">
    <property type="protein sequence ID" value="AVESA.00010b.r2.3AG0409010.1.CDS"/>
    <property type="gene ID" value="AVESA.00010b.r2.3AG0409010"/>
</dbReference>
<sequence>MEQVLVSVATGALKPVLGKLATLLSEEYKLVKGVRGKIMFLQAELEAMHAFLLKMSQVEEPDEQARCWMKEVRELSYDIHNSIDDFMLRVDDKSVKPKGVKGFIKRSMNLLTETKTRHRIGKEIKSLETLVKEVAERRARYRIDDNISKATNITVDPRVCALYKDISELVGFDEPTEELIKLLNAGEELMQPLKVVSIVGVGGLGKTTLARHVYDIYGEEFKYRAFVSVSRNPNMVTLLRSILIQLGYDKYLPEDAQCLLGTISDFIKDKRYFIVIDDVWDIPSWDIIKSAFCRSSCGSKIITTTRVHEVAKSCCLSKESCVYNLRPLSTVDSKMLFLQRIFGSEKQCPSDLKRISDKILEKCSGLPLAIISISGLLANTREDQWENVNKSIGCGLGSNPAVQGMMKILSFSYFDLSPCLKSCLLYLSIYPEDFEIDKKHLIMRWIAEGFIPMEDGHTLYELGERCFNELINRSLIQPGEFDNLCAEVTKCRVHDIILDFVISKSKEENFVTLLGLFGVNPDRKNKARRLSLQGESEIPDDLDLCNARSLIIFERSVNIPSWKKFKNLRVLNFELCKQLEHHHLVGIGNLFHLKHLRFKHAKLEKFPDEIAKLQFLETLEILANNSELQIPSTICQLQNLTHLVVDYYIILPDKIGSMQALQVLEGINVFNHSVNFVRQLGTLSNLRKLAIQFWDRYCVGKLPMSCRWIEDESSTEKELLKQILCSICMLGNRNLYSVCVSGDYKFKPDDCDEDGCNIDDTDVFYDGYNIDALLDEPWFSALGGFRELIIMKNFVPCTLPRSMKSLLNIQKLCLEVQVVCDEHMVILGGLPALHTLSLGAEDLVHLEISQSYGFPSLSHFIIGEQLHCAMGLFFQAGCMPRLEKLVLAFLCFTTDVSDDFDFGIGHLRNLKFIHCYYHKEELKVALERSTETHPNHPRFQWN</sequence>
<organism evidence="1 2">
    <name type="scientific">Avena sativa</name>
    <name type="common">Oat</name>
    <dbReference type="NCBI Taxonomy" id="4498"/>
    <lineage>
        <taxon>Eukaryota</taxon>
        <taxon>Viridiplantae</taxon>
        <taxon>Streptophyta</taxon>
        <taxon>Embryophyta</taxon>
        <taxon>Tracheophyta</taxon>
        <taxon>Spermatophyta</taxon>
        <taxon>Magnoliopsida</taxon>
        <taxon>Liliopsida</taxon>
        <taxon>Poales</taxon>
        <taxon>Poaceae</taxon>
        <taxon>BOP clade</taxon>
        <taxon>Pooideae</taxon>
        <taxon>Poodae</taxon>
        <taxon>Poeae</taxon>
        <taxon>Poeae Chloroplast Group 1 (Aveneae type)</taxon>
        <taxon>Aveninae</taxon>
        <taxon>Avena</taxon>
    </lineage>
</organism>
<protein>
    <submittedName>
        <fullName evidence="1">Uncharacterized protein</fullName>
    </submittedName>
</protein>
<evidence type="ECO:0000313" key="1">
    <source>
        <dbReference type="EnsemblPlants" id="AVESA.00010b.r2.3AG0409010.1.CDS"/>
    </source>
</evidence>
<evidence type="ECO:0000313" key="2">
    <source>
        <dbReference type="Proteomes" id="UP001732700"/>
    </source>
</evidence>